<feature type="compositionally biased region" description="Basic and acidic residues" evidence="2">
    <location>
        <begin position="268"/>
        <end position="277"/>
    </location>
</feature>
<keyword evidence="1" id="KW-0694">RNA-binding</keyword>
<evidence type="ECO:0000259" key="3">
    <source>
        <dbReference type="PROSITE" id="PS50102"/>
    </source>
</evidence>
<keyword evidence="5" id="KW-1185">Reference proteome</keyword>
<proteinExistence type="predicted"/>
<evidence type="ECO:0000256" key="1">
    <source>
        <dbReference type="PROSITE-ProRule" id="PRU00176"/>
    </source>
</evidence>
<feature type="region of interest" description="Disordered" evidence="2">
    <location>
        <begin position="131"/>
        <end position="291"/>
    </location>
</feature>
<dbReference type="PROSITE" id="PS50102">
    <property type="entry name" value="RRM"/>
    <property type="match status" value="1"/>
</dbReference>
<feature type="compositionally biased region" description="Low complexity" evidence="2">
    <location>
        <begin position="278"/>
        <end position="291"/>
    </location>
</feature>
<dbReference type="Pfam" id="PF00076">
    <property type="entry name" value="RRM_1"/>
    <property type="match status" value="1"/>
</dbReference>
<dbReference type="Gene3D" id="3.30.70.330">
    <property type="match status" value="1"/>
</dbReference>
<dbReference type="InterPro" id="IPR050441">
    <property type="entry name" value="RBM"/>
</dbReference>
<feature type="domain" description="RRM" evidence="3">
    <location>
        <begin position="55"/>
        <end position="133"/>
    </location>
</feature>
<dbReference type="CDD" id="cd12363">
    <property type="entry name" value="RRM_TRA2"/>
    <property type="match status" value="1"/>
</dbReference>
<dbReference type="Proteomes" id="UP001329825">
    <property type="component" value="Chromosome 4"/>
</dbReference>
<dbReference type="InterPro" id="IPR012677">
    <property type="entry name" value="Nucleotide-bd_a/b_plait_sf"/>
</dbReference>
<feature type="compositionally biased region" description="Basic and acidic residues" evidence="2">
    <location>
        <begin position="150"/>
        <end position="160"/>
    </location>
</feature>
<dbReference type="PANTHER" id="PTHR48034">
    <property type="entry name" value="TRANSFORMER-2 SEX-DETERMINING PROTEIN-RELATED"/>
    <property type="match status" value="1"/>
</dbReference>
<evidence type="ECO:0000313" key="5">
    <source>
        <dbReference type="Proteomes" id="UP001329825"/>
    </source>
</evidence>
<dbReference type="GeneID" id="87955367"/>
<feature type="compositionally biased region" description="Basic and acidic residues" evidence="2">
    <location>
        <begin position="25"/>
        <end position="39"/>
    </location>
</feature>
<feature type="compositionally biased region" description="Basic and acidic residues" evidence="2">
    <location>
        <begin position="200"/>
        <end position="252"/>
    </location>
</feature>
<dbReference type="SUPFAM" id="SSF54928">
    <property type="entry name" value="RNA-binding domain, RBD"/>
    <property type="match status" value="1"/>
</dbReference>
<dbReference type="InterPro" id="IPR035979">
    <property type="entry name" value="RBD_domain_sf"/>
</dbReference>
<gene>
    <name evidence="4" type="ORF">IL334_003236</name>
</gene>
<dbReference type="RefSeq" id="XP_062791023.1">
    <property type="nucleotide sequence ID" value="XM_062934972.1"/>
</dbReference>
<feature type="compositionally biased region" description="Basic and acidic residues" evidence="2">
    <location>
        <begin position="171"/>
        <end position="180"/>
    </location>
</feature>
<sequence>MTYSYPRRSPSPLYEPYPPILDPRYPSERERERERDYPPRRSAPQNNASTAEPNNVLGVFGLSIRTRERDLEDEFMRYGDVEKVVIVYDQRTDRSRGFGFITMRTIEDATRAIEKLNGLDLHGRNIRVDYSATQKPHAPTPGQYMGVKRPATDDRYDRRGGGGGYPPPRGYDNRYERRDYGGGGGYDNRRGGGHGGYDNRGGHDSRGGYDNRAPRHGHDDRERYRDRDEHAPRRDYDEYSSRPKREEYDSRRRSPSPRRPRYSASPDRGSRAPRDYESASGAAPAPEATRY</sequence>
<organism evidence="4 5">
    <name type="scientific">Kwoniella shivajii</name>
    <dbReference type="NCBI Taxonomy" id="564305"/>
    <lineage>
        <taxon>Eukaryota</taxon>
        <taxon>Fungi</taxon>
        <taxon>Dikarya</taxon>
        <taxon>Basidiomycota</taxon>
        <taxon>Agaricomycotina</taxon>
        <taxon>Tremellomycetes</taxon>
        <taxon>Tremellales</taxon>
        <taxon>Cryptococcaceae</taxon>
        <taxon>Kwoniella</taxon>
    </lineage>
</organism>
<protein>
    <recommendedName>
        <fullName evidence="3">RRM domain-containing protein</fullName>
    </recommendedName>
</protein>
<name>A0ABZ1CXJ3_9TREE</name>
<dbReference type="EMBL" id="CP141884">
    <property type="protein sequence ID" value="WRT66283.1"/>
    <property type="molecule type" value="Genomic_DNA"/>
</dbReference>
<reference evidence="4 5" key="1">
    <citation type="submission" date="2024-01" db="EMBL/GenBank/DDBJ databases">
        <title>Comparative genomics of Cryptococcus and Kwoniella reveals pathogenesis evolution and contrasting modes of karyotype evolution via chromosome fusion or intercentromeric recombination.</title>
        <authorList>
            <person name="Coelho M.A."/>
            <person name="David-Palma M."/>
            <person name="Shea T."/>
            <person name="Bowers K."/>
            <person name="McGinley-Smith S."/>
            <person name="Mohammad A.W."/>
            <person name="Gnirke A."/>
            <person name="Yurkov A.M."/>
            <person name="Nowrousian M."/>
            <person name="Sun S."/>
            <person name="Cuomo C.A."/>
            <person name="Heitman J."/>
        </authorList>
    </citation>
    <scope>NUCLEOTIDE SEQUENCE [LARGE SCALE GENOMIC DNA]</scope>
    <source>
        <strain evidence="4">CBS 11374</strain>
    </source>
</reference>
<accession>A0ABZ1CXJ3</accession>
<evidence type="ECO:0000256" key="2">
    <source>
        <dbReference type="SAM" id="MobiDB-lite"/>
    </source>
</evidence>
<dbReference type="InterPro" id="IPR000504">
    <property type="entry name" value="RRM_dom"/>
</dbReference>
<feature type="compositionally biased region" description="Polar residues" evidence="2">
    <location>
        <begin position="43"/>
        <end position="53"/>
    </location>
</feature>
<dbReference type="SMART" id="SM00360">
    <property type="entry name" value="RRM"/>
    <property type="match status" value="1"/>
</dbReference>
<feature type="region of interest" description="Disordered" evidence="2">
    <location>
        <begin position="1"/>
        <end position="54"/>
    </location>
</feature>
<evidence type="ECO:0000313" key="4">
    <source>
        <dbReference type="EMBL" id="WRT66283.1"/>
    </source>
</evidence>